<dbReference type="RefSeq" id="WP_190443416.1">
    <property type="nucleotide sequence ID" value="NZ_JAMPKM010000024.1"/>
</dbReference>
<dbReference type="CDD" id="cd00156">
    <property type="entry name" value="REC"/>
    <property type="match status" value="1"/>
</dbReference>
<evidence type="ECO:0000313" key="3">
    <source>
        <dbReference type="EMBL" id="MEP0820281.1"/>
    </source>
</evidence>
<dbReference type="Gene3D" id="3.40.50.2300">
    <property type="match status" value="1"/>
</dbReference>
<comment type="caution">
    <text evidence="3">The sequence shown here is derived from an EMBL/GenBank/DDBJ whole genome shotgun (WGS) entry which is preliminary data.</text>
</comment>
<keyword evidence="4" id="KW-1185">Reference proteome</keyword>
<evidence type="ECO:0000259" key="2">
    <source>
        <dbReference type="PROSITE" id="PS50110"/>
    </source>
</evidence>
<sequence>MNASKEPRQNTIACSAENNRQLTGPYTIPMISVQNDQSTSRPSPRIFVFEPDDEVRPLLKQNLQTWGYDVTLAIDEADALQRVEGGHDRFDLILLNQYNQSIEHSIAIGQQIRQHTVLDSRAPIVILAERYGPDLEGQDIQVGDNEYVSYLEDGQQLKLILQRLCPVD</sequence>
<feature type="domain" description="Response regulatory" evidence="2">
    <location>
        <begin position="45"/>
        <end position="165"/>
    </location>
</feature>
<evidence type="ECO:0000256" key="1">
    <source>
        <dbReference type="PROSITE-ProRule" id="PRU00169"/>
    </source>
</evidence>
<dbReference type="InterPro" id="IPR011006">
    <property type="entry name" value="CheY-like_superfamily"/>
</dbReference>
<comment type="caution">
    <text evidence="1">Lacks conserved residue(s) required for the propagation of feature annotation.</text>
</comment>
<gene>
    <name evidence="3" type="ORF">NC998_24590</name>
</gene>
<protein>
    <recommendedName>
        <fullName evidence="2">Response regulatory domain-containing protein</fullName>
    </recommendedName>
</protein>
<accession>A0ABV0JGZ6</accession>
<name>A0ABV0JGZ6_9CYAN</name>
<dbReference type="SUPFAM" id="SSF52172">
    <property type="entry name" value="CheY-like"/>
    <property type="match status" value="1"/>
</dbReference>
<dbReference type="EMBL" id="JAMPKM010000024">
    <property type="protein sequence ID" value="MEP0820281.1"/>
    <property type="molecule type" value="Genomic_DNA"/>
</dbReference>
<dbReference type="Proteomes" id="UP001464891">
    <property type="component" value="Unassembled WGS sequence"/>
</dbReference>
<reference evidence="3 4" key="1">
    <citation type="submission" date="2022-04" db="EMBL/GenBank/DDBJ databases">
        <title>Positive selection, recombination, and allopatry shape intraspecific diversity of widespread and dominant cyanobacteria.</title>
        <authorList>
            <person name="Wei J."/>
            <person name="Shu W."/>
            <person name="Hu C."/>
        </authorList>
    </citation>
    <scope>NUCLEOTIDE SEQUENCE [LARGE SCALE GENOMIC DNA]</scope>
    <source>
        <strain evidence="3 4">GB2-A4</strain>
    </source>
</reference>
<evidence type="ECO:0000313" key="4">
    <source>
        <dbReference type="Proteomes" id="UP001464891"/>
    </source>
</evidence>
<proteinExistence type="predicted"/>
<dbReference type="InterPro" id="IPR001789">
    <property type="entry name" value="Sig_transdc_resp-reg_receiver"/>
</dbReference>
<organism evidence="3 4">
    <name type="scientific">Trichocoleus desertorum GB2-A4</name>
    <dbReference type="NCBI Taxonomy" id="2933944"/>
    <lineage>
        <taxon>Bacteria</taxon>
        <taxon>Bacillati</taxon>
        <taxon>Cyanobacteriota</taxon>
        <taxon>Cyanophyceae</taxon>
        <taxon>Leptolyngbyales</taxon>
        <taxon>Trichocoleusaceae</taxon>
        <taxon>Trichocoleus</taxon>
    </lineage>
</organism>
<dbReference type="PROSITE" id="PS50110">
    <property type="entry name" value="RESPONSE_REGULATORY"/>
    <property type="match status" value="1"/>
</dbReference>